<dbReference type="Proteomes" id="UP000791440">
    <property type="component" value="Unassembled WGS sequence"/>
</dbReference>
<evidence type="ECO:0000256" key="3">
    <source>
        <dbReference type="ARBA" id="ARBA00022771"/>
    </source>
</evidence>
<evidence type="ECO:0000313" key="9">
    <source>
        <dbReference type="Proteomes" id="UP000791440"/>
    </source>
</evidence>
<evidence type="ECO:0000256" key="2">
    <source>
        <dbReference type="ARBA" id="ARBA00022737"/>
    </source>
</evidence>
<evidence type="ECO:0000259" key="7">
    <source>
        <dbReference type="PROSITE" id="PS50157"/>
    </source>
</evidence>
<keyword evidence="2" id="KW-0677">Repeat</keyword>
<reference evidence="8" key="1">
    <citation type="journal article" date="2016" name="Insect Biochem. Mol. Biol.">
        <title>Multifaceted biological insights from a draft genome sequence of the tobacco hornworm moth, Manduca sexta.</title>
        <authorList>
            <person name="Kanost M.R."/>
            <person name="Arrese E.L."/>
            <person name="Cao X."/>
            <person name="Chen Y.R."/>
            <person name="Chellapilla S."/>
            <person name="Goldsmith M.R."/>
            <person name="Grosse-Wilde E."/>
            <person name="Heckel D.G."/>
            <person name="Herndon N."/>
            <person name="Jiang H."/>
            <person name="Papanicolaou A."/>
            <person name="Qu J."/>
            <person name="Soulages J.L."/>
            <person name="Vogel H."/>
            <person name="Walters J."/>
            <person name="Waterhouse R.M."/>
            <person name="Ahn S.J."/>
            <person name="Almeida F.C."/>
            <person name="An C."/>
            <person name="Aqrawi P."/>
            <person name="Bretschneider A."/>
            <person name="Bryant W.B."/>
            <person name="Bucks S."/>
            <person name="Chao H."/>
            <person name="Chevignon G."/>
            <person name="Christen J.M."/>
            <person name="Clarke D.F."/>
            <person name="Dittmer N.T."/>
            <person name="Ferguson L.C.F."/>
            <person name="Garavelou S."/>
            <person name="Gordon K.H.J."/>
            <person name="Gunaratna R.T."/>
            <person name="Han Y."/>
            <person name="Hauser F."/>
            <person name="He Y."/>
            <person name="Heidel-Fischer H."/>
            <person name="Hirsh A."/>
            <person name="Hu Y."/>
            <person name="Jiang H."/>
            <person name="Kalra D."/>
            <person name="Klinner C."/>
            <person name="Konig C."/>
            <person name="Kovar C."/>
            <person name="Kroll A.R."/>
            <person name="Kuwar S.S."/>
            <person name="Lee S.L."/>
            <person name="Lehman R."/>
            <person name="Li K."/>
            <person name="Li Z."/>
            <person name="Liang H."/>
            <person name="Lovelace S."/>
            <person name="Lu Z."/>
            <person name="Mansfield J.H."/>
            <person name="McCulloch K.J."/>
            <person name="Mathew T."/>
            <person name="Morton B."/>
            <person name="Muzny D.M."/>
            <person name="Neunemann D."/>
            <person name="Ongeri F."/>
            <person name="Pauchet Y."/>
            <person name="Pu L.L."/>
            <person name="Pyrousis I."/>
            <person name="Rao X.J."/>
            <person name="Redding A."/>
            <person name="Roesel C."/>
            <person name="Sanchez-Gracia A."/>
            <person name="Schaack S."/>
            <person name="Shukla A."/>
            <person name="Tetreau G."/>
            <person name="Wang Y."/>
            <person name="Xiong G.H."/>
            <person name="Traut W."/>
            <person name="Walsh T.K."/>
            <person name="Worley K.C."/>
            <person name="Wu D."/>
            <person name="Wu W."/>
            <person name="Wu Y.Q."/>
            <person name="Zhang X."/>
            <person name="Zou Z."/>
            <person name="Zucker H."/>
            <person name="Briscoe A.D."/>
            <person name="Burmester T."/>
            <person name="Clem R.J."/>
            <person name="Feyereisen R."/>
            <person name="Grimmelikhuijzen C.J.P."/>
            <person name="Hamodrakas S.J."/>
            <person name="Hansson B.S."/>
            <person name="Huguet E."/>
            <person name="Jermiin L.S."/>
            <person name="Lan Q."/>
            <person name="Lehman H.K."/>
            <person name="Lorenzen M."/>
            <person name="Merzendorfer H."/>
            <person name="Michalopoulos I."/>
            <person name="Morton D.B."/>
            <person name="Muthukrishnan S."/>
            <person name="Oakeshott J.G."/>
            <person name="Palmer W."/>
            <person name="Park Y."/>
            <person name="Passarelli A.L."/>
            <person name="Rozas J."/>
            <person name="Schwartz L.M."/>
            <person name="Smith W."/>
            <person name="Southgate A."/>
            <person name="Vilcinskas A."/>
            <person name="Vogt R."/>
            <person name="Wang P."/>
            <person name="Werren J."/>
            <person name="Yu X.Q."/>
            <person name="Zhou J.J."/>
            <person name="Brown S.J."/>
            <person name="Scherer S.E."/>
            <person name="Richards S."/>
            <person name="Blissard G.W."/>
        </authorList>
    </citation>
    <scope>NUCLEOTIDE SEQUENCE</scope>
</reference>
<feature type="region of interest" description="Disordered" evidence="6">
    <location>
        <begin position="271"/>
        <end position="295"/>
    </location>
</feature>
<comment type="caution">
    <text evidence="8">The sequence shown here is derived from an EMBL/GenBank/DDBJ whole genome shotgun (WGS) entry which is preliminary data.</text>
</comment>
<dbReference type="InterPro" id="IPR050457">
    <property type="entry name" value="ZnFinger_BTB_dom_contain"/>
</dbReference>
<evidence type="ECO:0000256" key="4">
    <source>
        <dbReference type="ARBA" id="ARBA00022833"/>
    </source>
</evidence>
<dbReference type="FunFam" id="3.30.160.60:FF:000671">
    <property type="entry name" value="Zinc finger protein 26"/>
    <property type="match status" value="1"/>
</dbReference>
<dbReference type="InterPro" id="IPR013087">
    <property type="entry name" value="Znf_C2H2_type"/>
</dbReference>
<name>A0A921Z068_MANSE</name>
<dbReference type="AlphaFoldDB" id="A0A921Z068"/>
<dbReference type="GO" id="GO:0000978">
    <property type="term" value="F:RNA polymerase II cis-regulatory region sequence-specific DNA binding"/>
    <property type="evidence" value="ECO:0007669"/>
    <property type="project" value="TreeGrafter"/>
</dbReference>
<dbReference type="Pfam" id="PF13894">
    <property type="entry name" value="zf-C2H2_4"/>
    <property type="match status" value="1"/>
</dbReference>
<keyword evidence="4" id="KW-0862">Zinc</keyword>
<evidence type="ECO:0000256" key="1">
    <source>
        <dbReference type="ARBA" id="ARBA00022723"/>
    </source>
</evidence>
<dbReference type="PROSITE" id="PS50157">
    <property type="entry name" value="ZINC_FINGER_C2H2_2"/>
    <property type="match status" value="2"/>
</dbReference>
<feature type="domain" description="C2H2-type" evidence="7">
    <location>
        <begin position="227"/>
        <end position="254"/>
    </location>
</feature>
<evidence type="ECO:0000256" key="6">
    <source>
        <dbReference type="SAM" id="MobiDB-lite"/>
    </source>
</evidence>
<protein>
    <recommendedName>
        <fullName evidence="7">C2H2-type domain-containing protein</fullName>
    </recommendedName>
</protein>
<dbReference type="PANTHER" id="PTHR46105">
    <property type="entry name" value="AGAP004733-PA"/>
    <property type="match status" value="1"/>
</dbReference>
<dbReference type="EMBL" id="JH668359">
    <property type="protein sequence ID" value="KAG6448568.1"/>
    <property type="molecule type" value="Genomic_DNA"/>
</dbReference>
<sequence length="295" mass="34738">MILHGINLAKVMKFSNINEIRNKLGYKEVACSKPTLPIELMDIIEIGKICTIYNNTTITKMRCKNKEMPILDFLQSIKTEEKNEDFAYNVDTEDYGFNSDRDDEYIPENTMKKKYKQKKKIIKATKSDIVHNVCIRPIYLEDVRVLYYEPLDEKEKKEKTKLYAKRYAKKQRKDICCYCGKVTKSLKSHQLQHIGERKYKCDICSKTYLMEGQLKYHRKLHTTERKYKCDICVETCLNANALQRHMKRHSNVMSYFCNVCNKGFKRAPKEARPLWGEPGNQARPRGLTRDLAMSN</sequence>
<keyword evidence="9" id="KW-1185">Reference proteome</keyword>
<accession>A0A921Z068</accession>
<dbReference type="PANTHER" id="PTHR46105:SF28">
    <property type="entry name" value="ZINC FINGER PROTEIN 37-LIKE"/>
    <property type="match status" value="1"/>
</dbReference>
<organism evidence="8 9">
    <name type="scientific">Manduca sexta</name>
    <name type="common">Tobacco hawkmoth</name>
    <name type="synonym">Tobacco hornworm</name>
    <dbReference type="NCBI Taxonomy" id="7130"/>
    <lineage>
        <taxon>Eukaryota</taxon>
        <taxon>Metazoa</taxon>
        <taxon>Ecdysozoa</taxon>
        <taxon>Arthropoda</taxon>
        <taxon>Hexapoda</taxon>
        <taxon>Insecta</taxon>
        <taxon>Pterygota</taxon>
        <taxon>Neoptera</taxon>
        <taxon>Endopterygota</taxon>
        <taxon>Lepidoptera</taxon>
        <taxon>Glossata</taxon>
        <taxon>Ditrysia</taxon>
        <taxon>Bombycoidea</taxon>
        <taxon>Sphingidae</taxon>
        <taxon>Sphinginae</taxon>
        <taxon>Sphingini</taxon>
        <taxon>Manduca</taxon>
    </lineage>
</organism>
<dbReference type="GO" id="GO:0008270">
    <property type="term" value="F:zinc ion binding"/>
    <property type="evidence" value="ECO:0007669"/>
    <property type="project" value="UniProtKB-KW"/>
</dbReference>
<feature type="domain" description="C2H2-type" evidence="7">
    <location>
        <begin position="199"/>
        <end position="226"/>
    </location>
</feature>
<dbReference type="PROSITE" id="PS00028">
    <property type="entry name" value="ZINC_FINGER_C2H2_1"/>
    <property type="match status" value="2"/>
</dbReference>
<dbReference type="GO" id="GO:0000981">
    <property type="term" value="F:DNA-binding transcription factor activity, RNA polymerase II-specific"/>
    <property type="evidence" value="ECO:0007669"/>
    <property type="project" value="TreeGrafter"/>
</dbReference>
<dbReference type="SMART" id="SM00355">
    <property type="entry name" value="ZnF_C2H2"/>
    <property type="match status" value="2"/>
</dbReference>
<evidence type="ECO:0000256" key="5">
    <source>
        <dbReference type="PROSITE-ProRule" id="PRU00042"/>
    </source>
</evidence>
<evidence type="ECO:0000313" key="8">
    <source>
        <dbReference type="EMBL" id="KAG6448568.1"/>
    </source>
</evidence>
<keyword evidence="1" id="KW-0479">Metal-binding</keyword>
<gene>
    <name evidence="8" type="ORF">O3G_MSEX005603</name>
</gene>
<reference evidence="8" key="2">
    <citation type="submission" date="2020-12" db="EMBL/GenBank/DDBJ databases">
        <authorList>
            <person name="Kanost M."/>
        </authorList>
    </citation>
    <scope>NUCLEOTIDE SEQUENCE</scope>
</reference>
<keyword evidence="3 5" id="KW-0863">Zinc-finger</keyword>
<proteinExistence type="predicted"/>